<sequence length="552" mass="61140">MRQRLAVFIALLFACSLVAMPVVGGVPGGDTPDDTTAGVAGTLQPDDGVIHECAAEPPEDHADPEEDVLGWSNGYWYDEPLDINTTDGLDEEELDALVARTEARIEAIRCLPFENETDVDVITREEFEDETEAWESPEDVQRFEDVVYRAMLLVDEEDPQEVQQENLGTGVGGYYDPATEQIVVIAEDEASLEFDETLLAHELGHALQDQHFDLSRFDEQTIDGSLADEGLIEGDVVYVEQLYEQACEDGVWEGTCVEVADPEQPTPDDLANIGLYLLSFQPYSDGPAFVDDVYEYEPGERAAGDWEPVDELYDDPPGTTAEIISPDRYPNYESTNVTVPDNSTDEWEQLTVEDRPDHETVGKAGLSAMFAYPTFAPDVEGSVLDQSEFQESGTAFSAFEYRHEYVTGWNGDRLQPYENDAGETGYVWTTEWETGSDARTFRVGYDRLLDNVWEMNRVDGQAGTYESDDAFAGAYYVDREGDRVSIVHAPTIEQLGELEPDAESTTEWELPQSTPSNDADDGDEIPGFGVGVAVVGILGTLLVVRRRATRSP</sequence>
<dbReference type="InterPro" id="IPR047792">
    <property type="entry name" value="Hvo_1808-like"/>
</dbReference>
<dbReference type="PROSITE" id="PS51257">
    <property type="entry name" value="PROKAR_LIPOPROTEIN"/>
    <property type="match status" value="1"/>
</dbReference>
<gene>
    <name evidence="5" type="ORF">AArcSt11_01870</name>
</gene>
<keyword evidence="3" id="KW-0472">Membrane</keyword>
<organism evidence="5 6">
    <name type="scientific">Natranaeroarchaeum aerophilus</name>
    <dbReference type="NCBI Taxonomy" id="2917711"/>
    <lineage>
        <taxon>Archaea</taxon>
        <taxon>Methanobacteriati</taxon>
        <taxon>Methanobacteriota</taxon>
        <taxon>Stenosarchaea group</taxon>
        <taxon>Halobacteria</taxon>
        <taxon>Halobacteriales</taxon>
        <taxon>Natronoarchaeaceae</taxon>
        <taxon>Natranaeroarchaeum</taxon>
    </lineage>
</organism>
<proteinExistence type="predicted"/>
<reference evidence="5 6" key="1">
    <citation type="journal article" date="2022" name="Syst. Appl. Microbiol.">
        <title>Natronocalculus amylovorans gen. nov., sp. nov., and Natranaeroarchaeum aerophilus sp. nov., dominant culturable amylolytic natronoarchaea from hypersaline soda lakes in southwestern Siberia.</title>
        <authorList>
            <person name="Sorokin D.Y."/>
            <person name="Elcheninov A.G."/>
            <person name="Khizhniak T.V."/>
            <person name="Koenen M."/>
            <person name="Bale N.J."/>
            <person name="Damste J.S.S."/>
            <person name="Kublanov I.V."/>
        </authorList>
    </citation>
    <scope>NUCLEOTIDE SEQUENCE [LARGE SCALE GENOMIC DNA]</scope>
    <source>
        <strain evidence="5 6">AArc-St1-1</strain>
    </source>
</reference>
<dbReference type="NCBIfam" id="NF038145">
    <property type="entry name" value="Hvo_1808_fam"/>
    <property type="match status" value="1"/>
</dbReference>
<protein>
    <submittedName>
        <fullName evidence="5">Hvo_1808 family surface protein</fullName>
    </submittedName>
</protein>
<keyword evidence="3" id="KW-1133">Transmembrane helix</keyword>
<dbReference type="Pfam" id="PF18204">
    <property type="entry name" value="PGF-CTERM"/>
    <property type="match status" value="1"/>
</dbReference>
<dbReference type="Proteomes" id="UP001202674">
    <property type="component" value="Unassembled WGS sequence"/>
</dbReference>
<evidence type="ECO:0000313" key="5">
    <source>
        <dbReference type="EMBL" id="MCL9812398.1"/>
    </source>
</evidence>
<dbReference type="GO" id="GO:0030115">
    <property type="term" value="C:S-layer"/>
    <property type="evidence" value="ECO:0007669"/>
    <property type="project" value="UniProtKB-SubCell"/>
</dbReference>
<name>A0AAE3K3B9_9EURY</name>
<feature type="transmembrane region" description="Helical" evidence="3">
    <location>
        <begin position="525"/>
        <end position="544"/>
    </location>
</feature>
<feature type="compositionally biased region" description="Polar residues" evidence="2">
    <location>
        <begin position="507"/>
        <end position="517"/>
    </location>
</feature>
<keyword evidence="3" id="KW-0812">Transmembrane</keyword>
<evidence type="ECO:0000313" key="6">
    <source>
        <dbReference type="Proteomes" id="UP001202674"/>
    </source>
</evidence>
<evidence type="ECO:0000259" key="4">
    <source>
        <dbReference type="Pfam" id="PF18204"/>
    </source>
</evidence>
<dbReference type="InterPro" id="IPR026371">
    <property type="entry name" value="PGF_CTERM"/>
</dbReference>
<dbReference type="AlphaFoldDB" id="A0AAE3K3B9"/>
<evidence type="ECO:0000256" key="3">
    <source>
        <dbReference type="SAM" id="Phobius"/>
    </source>
</evidence>
<keyword evidence="1" id="KW-0732">Signal</keyword>
<dbReference type="NCBIfam" id="TIGR04126">
    <property type="entry name" value="PGF_CTERM"/>
    <property type="match status" value="1"/>
</dbReference>
<evidence type="ECO:0000256" key="1">
    <source>
        <dbReference type="ARBA" id="ARBA00022729"/>
    </source>
</evidence>
<comment type="caution">
    <text evidence="5">The sequence shown here is derived from an EMBL/GenBank/DDBJ whole genome shotgun (WGS) entry which is preliminary data.</text>
</comment>
<accession>A0AAE3K3B9</accession>
<feature type="domain" description="PGF-CTERM archaeal protein-sorting signal" evidence="4">
    <location>
        <begin position="525"/>
        <end position="547"/>
    </location>
</feature>
<dbReference type="EMBL" id="JAKRVY010000001">
    <property type="protein sequence ID" value="MCL9812398.1"/>
    <property type="molecule type" value="Genomic_DNA"/>
</dbReference>
<evidence type="ECO:0000256" key="2">
    <source>
        <dbReference type="SAM" id="MobiDB-lite"/>
    </source>
</evidence>
<feature type="region of interest" description="Disordered" evidence="2">
    <location>
        <begin position="498"/>
        <end position="525"/>
    </location>
</feature>
<dbReference type="RefSeq" id="WP_250594046.1">
    <property type="nucleotide sequence ID" value="NZ_JAKRVY010000001.1"/>
</dbReference>
<dbReference type="GO" id="GO:0005886">
    <property type="term" value="C:plasma membrane"/>
    <property type="evidence" value="ECO:0007669"/>
    <property type="project" value="UniProtKB-SubCell"/>
</dbReference>
<keyword evidence="6" id="KW-1185">Reference proteome</keyword>